<protein>
    <submittedName>
        <fullName evidence="2">Uncharacterized protein</fullName>
    </submittedName>
</protein>
<accession>A0ABD0JGE0</accession>
<feature type="region of interest" description="Disordered" evidence="1">
    <location>
        <begin position="60"/>
        <end position="87"/>
    </location>
</feature>
<name>A0ABD0JGE0_9CAEN</name>
<evidence type="ECO:0000313" key="3">
    <source>
        <dbReference type="Proteomes" id="UP001519460"/>
    </source>
</evidence>
<proteinExistence type="predicted"/>
<reference evidence="2 3" key="1">
    <citation type="journal article" date="2023" name="Sci. Data">
        <title>Genome assembly of the Korean intertidal mud-creeper Batillaria attramentaria.</title>
        <authorList>
            <person name="Patra A.K."/>
            <person name="Ho P.T."/>
            <person name="Jun S."/>
            <person name="Lee S.J."/>
            <person name="Kim Y."/>
            <person name="Won Y.J."/>
        </authorList>
    </citation>
    <scope>NUCLEOTIDE SEQUENCE [LARGE SCALE GENOMIC DNA]</scope>
    <source>
        <strain evidence="2">Wonlab-2016</strain>
    </source>
</reference>
<dbReference type="AlphaFoldDB" id="A0ABD0JGE0"/>
<organism evidence="2 3">
    <name type="scientific">Batillaria attramentaria</name>
    <dbReference type="NCBI Taxonomy" id="370345"/>
    <lineage>
        <taxon>Eukaryota</taxon>
        <taxon>Metazoa</taxon>
        <taxon>Spiralia</taxon>
        <taxon>Lophotrochozoa</taxon>
        <taxon>Mollusca</taxon>
        <taxon>Gastropoda</taxon>
        <taxon>Caenogastropoda</taxon>
        <taxon>Sorbeoconcha</taxon>
        <taxon>Cerithioidea</taxon>
        <taxon>Batillariidae</taxon>
        <taxon>Batillaria</taxon>
    </lineage>
</organism>
<evidence type="ECO:0000313" key="2">
    <source>
        <dbReference type="EMBL" id="KAK7473952.1"/>
    </source>
</evidence>
<keyword evidence="3" id="KW-1185">Reference proteome</keyword>
<dbReference type="Proteomes" id="UP001519460">
    <property type="component" value="Unassembled WGS sequence"/>
</dbReference>
<dbReference type="EMBL" id="JACVVK020000452">
    <property type="protein sequence ID" value="KAK7473952.1"/>
    <property type="molecule type" value="Genomic_DNA"/>
</dbReference>
<gene>
    <name evidence="2" type="ORF">BaRGS_00034781</name>
</gene>
<sequence length="87" mass="9488">MSAATRAQVQGYLSLAVLNDTGKKFDCLLKARDETFRVQFLAGSVMCKVSAFASISHDSKVSQLTATRKERNCGQNKNKNNKNSSTA</sequence>
<comment type="caution">
    <text evidence="2">The sequence shown here is derived from an EMBL/GenBank/DDBJ whole genome shotgun (WGS) entry which is preliminary data.</text>
</comment>
<feature type="compositionally biased region" description="Low complexity" evidence="1">
    <location>
        <begin position="76"/>
        <end position="87"/>
    </location>
</feature>
<evidence type="ECO:0000256" key="1">
    <source>
        <dbReference type="SAM" id="MobiDB-lite"/>
    </source>
</evidence>